<keyword evidence="6" id="KW-0067">ATP-binding</keyword>
<dbReference type="GO" id="GO:0005737">
    <property type="term" value="C:cytoplasm"/>
    <property type="evidence" value="ECO:0007669"/>
    <property type="project" value="UniProtKB-SubCell"/>
</dbReference>
<keyword evidence="6" id="KW-0547">Nucleotide-binding</keyword>
<evidence type="ECO:0000256" key="7">
    <source>
        <dbReference type="ARBA" id="ARBA00022833"/>
    </source>
</evidence>
<accession>A0AA39Y9T0</accession>
<keyword evidence="8" id="KW-0391">Immunity</keyword>
<dbReference type="InterPro" id="IPR041679">
    <property type="entry name" value="DNA2/NAM7-like_C"/>
</dbReference>
<evidence type="ECO:0000256" key="2">
    <source>
        <dbReference type="ARBA" id="ARBA00022490"/>
    </source>
</evidence>
<dbReference type="Pfam" id="PF13086">
    <property type="entry name" value="AAA_11"/>
    <property type="match status" value="1"/>
</dbReference>
<keyword evidence="7" id="KW-0862">Zinc</keyword>
<keyword evidence="4" id="KW-0677">Repeat</keyword>
<dbReference type="GO" id="GO:0031048">
    <property type="term" value="P:regulatory ncRNA-mediated heterochromatin formation"/>
    <property type="evidence" value="ECO:0007669"/>
    <property type="project" value="TreeGrafter"/>
</dbReference>
<dbReference type="SUPFAM" id="SSF52540">
    <property type="entry name" value="P-loop containing nucleoside triphosphate hydrolases"/>
    <property type="match status" value="1"/>
</dbReference>
<evidence type="ECO:0000313" key="12">
    <source>
        <dbReference type="Proteomes" id="UP001174936"/>
    </source>
</evidence>
<dbReference type="Pfam" id="PF20173">
    <property type="entry name" value="ZnF_RZ-type"/>
    <property type="match status" value="1"/>
</dbReference>
<keyword evidence="6" id="KW-0378">Hydrolase</keyword>
<comment type="subcellular location">
    <subcellularLocation>
        <location evidence="1">Cytoplasm</location>
    </subcellularLocation>
</comment>
<feature type="compositionally biased region" description="Low complexity" evidence="9">
    <location>
        <begin position="1755"/>
        <end position="1772"/>
    </location>
</feature>
<evidence type="ECO:0000313" key="11">
    <source>
        <dbReference type="EMBL" id="KAK0648588.1"/>
    </source>
</evidence>
<evidence type="ECO:0000256" key="6">
    <source>
        <dbReference type="ARBA" id="ARBA00022806"/>
    </source>
</evidence>
<dbReference type="PANTHER" id="PTHR10887">
    <property type="entry name" value="DNA2/NAM7 HELICASE FAMILY"/>
    <property type="match status" value="1"/>
</dbReference>
<keyword evidence="6" id="KW-0347">Helicase</keyword>
<protein>
    <recommendedName>
        <fullName evidence="10">RZ-type domain-containing protein</fullName>
    </recommendedName>
</protein>
<organism evidence="11 12">
    <name type="scientific">Cercophora newfieldiana</name>
    <dbReference type="NCBI Taxonomy" id="92897"/>
    <lineage>
        <taxon>Eukaryota</taxon>
        <taxon>Fungi</taxon>
        <taxon>Dikarya</taxon>
        <taxon>Ascomycota</taxon>
        <taxon>Pezizomycotina</taxon>
        <taxon>Sordariomycetes</taxon>
        <taxon>Sordariomycetidae</taxon>
        <taxon>Sordariales</taxon>
        <taxon>Lasiosphaeriaceae</taxon>
        <taxon>Cercophora</taxon>
    </lineage>
</organism>
<feature type="compositionally biased region" description="Basic and acidic residues" evidence="9">
    <location>
        <begin position="403"/>
        <end position="416"/>
    </location>
</feature>
<reference evidence="11" key="1">
    <citation type="submission" date="2023-06" db="EMBL/GenBank/DDBJ databases">
        <title>Genome-scale phylogeny and comparative genomics of the fungal order Sordariales.</title>
        <authorList>
            <consortium name="Lawrence Berkeley National Laboratory"/>
            <person name="Hensen N."/>
            <person name="Bonometti L."/>
            <person name="Westerberg I."/>
            <person name="Brannstrom I.O."/>
            <person name="Guillou S."/>
            <person name="Cros-Aarteil S."/>
            <person name="Calhoun S."/>
            <person name="Haridas S."/>
            <person name="Kuo A."/>
            <person name="Mondo S."/>
            <person name="Pangilinan J."/>
            <person name="Riley R."/>
            <person name="Labutti K."/>
            <person name="Andreopoulos B."/>
            <person name="Lipzen A."/>
            <person name="Chen C."/>
            <person name="Yanf M."/>
            <person name="Daum C."/>
            <person name="Ng V."/>
            <person name="Clum A."/>
            <person name="Steindorff A."/>
            <person name="Ohm R."/>
            <person name="Martin F."/>
            <person name="Silar P."/>
            <person name="Natvig D."/>
            <person name="Lalanne C."/>
            <person name="Gautier V."/>
            <person name="Ament-Velasquez S.L."/>
            <person name="Kruys A."/>
            <person name="Hutchinson M.I."/>
            <person name="Powell A.J."/>
            <person name="Barry K."/>
            <person name="Miller A.N."/>
            <person name="Grigoriev I.V."/>
            <person name="Debuchy R."/>
            <person name="Gladieux P."/>
            <person name="Thoren M.H."/>
            <person name="Johannesson H."/>
        </authorList>
    </citation>
    <scope>NUCLEOTIDE SEQUENCE</scope>
    <source>
        <strain evidence="11">SMH2532-1</strain>
    </source>
</reference>
<dbReference type="FunFam" id="3.40.50.300:FF:001660">
    <property type="entry name" value="NF-X1 finger and helicase protein, putative"/>
    <property type="match status" value="1"/>
</dbReference>
<dbReference type="CDD" id="cd17936">
    <property type="entry name" value="EEXXEc_NFX1"/>
    <property type="match status" value="1"/>
</dbReference>
<feature type="domain" description="RZ-type" evidence="10">
    <location>
        <begin position="1827"/>
        <end position="1902"/>
    </location>
</feature>
<evidence type="ECO:0000256" key="4">
    <source>
        <dbReference type="ARBA" id="ARBA00022737"/>
    </source>
</evidence>
<dbReference type="InterPro" id="IPR027417">
    <property type="entry name" value="P-loop_NTPase"/>
</dbReference>
<evidence type="ECO:0000256" key="1">
    <source>
        <dbReference type="ARBA" id="ARBA00004496"/>
    </source>
</evidence>
<comment type="caution">
    <text evidence="11">The sequence shown here is derived from an EMBL/GenBank/DDBJ whole genome shotgun (WGS) entry which is preliminary data.</text>
</comment>
<dbReference type="PANTHER" id="PTHR10887:SF445">
    <property type="entry name" value="NFX1-TYPE ZINC FINGER-CONTAINING PROTEIN 1"/>
    <property type="match status" value="1"/>
</dbReference>
<dbReference type="InterPro" id="IPR041677">
    <property type="entry name" value="DNA2/NAM7_AAA_11"/>
</dbReference>
<dbReference type="CDD" id="cd06008">
    <property type="entry name" value="NF-X1-zinc-finger"/>
    <property type="match status" value="1"/>
</dbReference>
<dbReference type="GO" id="GO:0004386">
    <property type="term" value="F:helicase activity"/>
    <property type="evidence" value="ECO:0007669"/>
    <property type="project" value="InterPro"/>
</dbReference>
<keyword evidence="2" id="KW-0963">Cytoplasm</keyword>
<evidence type="ECO:0000256" key="8">
    <source>
        <dbReference type="ARBA" id="ARBA00022859"/>
    </source>
</evidence>
<keyword evidence="12" id="KW-1185">Reference proteome</keyword>
<dbReference type="Gene3D" id="3.40.50.300">
    <property type="entry name" value="P-loop containing nucleotide triphosphate hydrolases"/>
    <property type="match status" value="2"/>
</dbReference>
<dbReference type="PROSITE" id="PS51981">
    <property type="entry name" value="ZF_RZ"/>
    <property type="match status" value="1"/>
</dbReference>
<dbReference type="CDD" id="cd18808">
    <property type="entry name" value="SF1_C_Upf1"/>
    <property type="match status" value="1"/>
</dbReference>
<evidence type="ECO:0000256" key="5">
    <source>
        <dbReference type="ARBA" id="ARBA00022771"/>
    </source>
</evidence>
<feature type="region of interest" description="Disordered" evidence="9">
    <location>
        <begin position="403"/>
        <end position="426"/>
    </location>
</feature>
<evidence type="ECO:0000259" key="10">
    <source>
        <dbReference type="PROSITE" id="PS51981"/>
    </source>
</evidence>
<dbReference type="Proteomes" id="UP001174936">
    <property type="component" value="Unassembled WGS sequence"/>
</dbReference>
<name>A0AA39Y9T0_9PEZI</name>
<dbReference type="GO" id="GO:0008270">
    <property type="term" value="F:zinc ion binding"/>
    <property type="evidence" value="ECO:0007669"/>
    <property type="project" value="UniProtKB-KW"/>
</dbReference>
<sequence>MLASQAGGPRPPPVTAARFFQLALELMDGDLGAAQETIRLFASEAGLSYVKDAADRHLAGPASVPDARLWATEFRPLFQLMTHPLVVDSAVLEQQVSTIYNFLYGVNGGTRMSRVFNFIIRLLISWPETSPTAENSQIAAVELALDVLSRLLDCNTSNIANSDKFTALVSGLSKCLEQSSRSGDEFSRLQASKHLDYIRLRLNIGDQLVSPQERPVSVVREQFQLRRDLPGHLSADGRRHDNDHANISNIKILPSRDEIMSPRAEYLPTTDPSQWHIKGIRGRLDREFRLLREDTVGQLRDAVRETLEAIRKPATASHLRSKNHARTYTYDFPTPEAVELDRVGGLELLIRCNQPAALRNQSARKRKDWWLQSKRLLAGALVCILDATGSVLFCVVSDSTMRSIDDKPGRRPKSQESDTAAGPERGMFTLSDDEDMLYVKLQLVDPTAHEVGHALRWWQNIGSSPRRYLVEFPGVLLASFKDTLTALQQRHEKPDIPFSDMIAPADSTTPAKVGIPQYAQRPGFSFDLECITLMNSEFVVSPRRAPRSETLASLSSLDPTQASALLNTLLRGLSLIQGPPGTGKSYTGCNLLKVLLANKKKAELGPILCLLEHLLDDGVKSIIRMGSRSKSERLEDLNLRVISQLSERTRSEKSGIWNEEEVIRAKVREAGDLLGRLSRSTSWRVVKEYLETSFPSHHNELFPKERDSEGWETVNHQPERNVEKWLWEGDPTNPQCRPVETLTTLPLYSMSRNERHVLHQYWARNIRDQVIGEMIGCHREYTAAVTRRDRLRRDVDLRCLNQADIVGVTTTGLARNLDLLKRLRCKVMLCEEAGEVLEAHMLTALLPSVQHAILIGDHLQLRPQIQNYDLQSTNPRGAQYSLDMSLFERLVAPPDGTEPVVPLSILETQRRMHPSVSELIRPTLYPSLKDHERVSEYPEVVGMKRRLFWFHHEIPETGAASHDPLSTSHTNMYEVEMTACLVSHLVRQGEYSKSDIAVITPYLGQLQRLRRRMESMFEICLNDRDLEEVEALESSETNTLGGLESGSAQRLNVGKTTLLKSIRIATVDNFQGEEAKVVVISLVRSNPQKNCGFLRTSNRINVLLSRAQHGMYIIGDANTYSHVRMWSDVLGTLHKNGNVGTSFELQCPRHPETPLDVSRPDHFAQFSPESGCNLPCKKRLFCGHACSGRCHSNMLHDAIKCLEDCPRSKKGCDHPCPKRCGDPCDAKCQTWLEGINITLPCGHCVASVRCWEAQDPASIRCTEEVARIVPGCEHVVKVPCHLDVGSPNYQCAATCGQHRACGHSCSRPCLQCKPRHDGKIESENHGTCITKCGRKYNSCRHSCEAPCHEGSPCRPCDAPCEVFCGHSKCSKRCHEPCAPCAEQTCQSQCPHFQCTMPCAAPCDWVPCSKRCEKLLECGHQCPSLCGETCPSMAYCQLCGSQDVKSTCVDFIEMNEYHEISLDEEPCVFPECGHFLTVSSMDGQMNMSAFYEMDENGVPTQILDASRPFSDDEFEGKAVRSCPTCRGSLRSISRYGRIVRRSLLDEATKRFISWSNTKCLELAENLLAAQEKLDRTLAPKAVSHQQKGPKKAKFMTPRLKHLHEFQRIAGDNGRYAPIIDLWGKVKRFSEQVRKEEQPFQRVADFVQHANRSRKTTEGKVFQFEESVIQVKGHLLATSLLLKCELVVFSDFFRLEPESKWLQQQEAQPNINWSIYMDECTRLIELARTTHNVRDQLQAHLFAAQFCMFARNLRSATQPKTETAEPAPAAPAEPVGTGDSDSEQLRKTALDHVAQARELISKYKSTAVLEDELERVSILVNGGVFYQSVSKDEMRSVYKAMAREFSGTGHWYYCQNGHPFTIGECGMAMELARCPECDSPVGGQSHTSVDGVRHATDIERLANEVGRMRV</sequence>
<gene>
    <name evidence="11" type="ORF">B0T16DRAFT_506917</name>
</gene>
<dbReference type="GO" id="GO:0002376">
    <property type="term" value="P:immune system process"/>
    <property type="evidence" value="ECO:0007669"/>
    <property type="project" value="UniProtKB-KW"/>
</dbReference>
<dbReference type="InterPro" id="IPR045055">
    <property type="entry name" value="DNA2/NAM7-like"/>
</dbReference>
<evidence type="ECO:0000256" key="3">
    <source>
        <dbReference type="ARBA" id="ARBA00022723"/>
    </source>
</evidence>
<dbReference type="Pfam" id="PF13087">
    <property type="entry name" value="AAA_12"/>
    <property type="match status" value="1"/>
</dbReference>
<dbReference type="GO" id="GO:0031380">
    <property type="term" value="C:nuclear RNA-directed RNA polymerase complex"/>
    <property type="evidence" value="ECO:0007669"/>
    <property type="project" value="TreeGrafter"/>
</dbReference>
<dbReference type="InterPro" id="IPR047187">
    <property type="entry name" value="SF1_C_Upf1"/>
</dbReference>
<keyword evidence="5" id="KW-0863">Zinc-finger</keyword>
<feature type="region of interest" description="Disordered" evidence="9">
    <location>
        <begin position="1755"/>
        <end position="1782"/>
    </location>
</feature>
<keyword evidence="3" id="KW-0479">Metal-binding</keyword>
<dbReference type="EMBL" id="JAULSV010000003">
    <property type="protein sequence ID" value="KAK0648588.1"/>
    <property type="molecule type" value="Genomic_DNA"/>
</dbReference>
<dbReference type="SMART" id="SM00438">
    <property type="entry name" value="ZnF_NFX"/>
    <property type="match status" value="6"/>
</dbReference>
<evidence type="ECO:0000256" key="9">
    <source>
        <dbReference type="SAM" id="MobiDB-lite"/>
    </source>
</evidence>
<proteinExistence type="predicted"/>
<dbReference type="InterPro" id="IPR046439">
    <property type="entry name" value="ZF_RZ_dom"/>
</dbReference>
<dbReference type="InterPro" id="IPR000967">
    <property type="entry name" value="Znf_NFX1"/>
</dbReference>